<gene>
    <name evidence="1" type="ORF">EP47_07080</name>
</gene>
<dbReference type="SUPFAM" id="SSF82607">
    <property type="entry name" value="YbaB-like"/>
    <property type="match status" value="1"/>
</dbReference>
<reference evidence="1 2" key="1">
    <citation type="submission" date="2014-05" db="EMBL/GenBank/DDBJ databases">
        <authorList>
            <person name="Rizzardi K."/>
            <person name="Winiecka-Krusnell J."/>
            <person name="Ramliden M."/>
            <person name="Alm E."/>
            <person name="Andersson S."/>
            <person name="Byfors S."/>
        </authorList>
    </citation>
    <scope>NUCLEOTIDE SEQUENCE [LARGE SCALE GENOMIC DNA]</scope>
    <source>
        <strain evidence="1 2">LEGN</strain>
    </source>
</reference>
<dbReference type="EMBL" id="JNCF01000008">
    <property type="protein sequence ID" value="KGP63894.1"/>
    <property type="molecule type" value="Genomic_DNA"/>
</dbReference>
<dbReference type="OrthoDB" id="5653689at2"/>
<dbReference type="Gene3D" id="3.30.1310.10">
    <property type="entry name" value="Nucleoid-associated protein YbaB-like domain"/>
    <property type="match status" value="1"/>
</dbReference>
<comment type="caution">
    <text evidence="1">The sequence shown here is derived from an EMBL/GenBank/DDBJ whole genome shotgun (WGS) entry which is preliminary data.</text>
</comment>
<evidence type="ECO:0000313" key="1">
    <source>
        <dbReference type="EMBL" id="KGP63894.1"/>
    </source>
</evidence>
<accession>A0A0A2SWX9</accession>
<proteinExistence type="predicted"/>
<dbReference type="GO" id="GO:0003677">
    <property type="term" value="F:DNA binding"/>
    <property type="evidence" value="ECO:0007669"/>
    <property type="project" value="InterPro"/>
</dbReference>
<protein>
    <recommendedName>
        <fullName evidence="3">Nucleoid-associated protein</fullName>
    </recommendedName>
</protein>
<dbReference type="STRING" id="1498499.EP47_07080"/>
<dbReference type="RefSeq" id="WP_035887645.1">
    <property type="nucleotide sequence ID" value="NZ_JNCF01000008.1"/>
</dbReference>
<dbReference type="Proteomes" id="UP000054422">
    <property type="component" value="Unassembled WGS sequence"/>
</dbReference>
<dbReference type="InterPro" id="IPR004401">
    <property type="entry name" value="YbaB/EbfC"/>
</dbReference>
<dbReference type="AlphaFoldDB" id="A0A0A2SWX9"/>
<sequence>MNNNENKVPNEQALPNLGPHVLKLIETKGLQMEEELVSKLSELEKVSMEGSSDNGLVTVTINGNHQLLDVAVNRPLADWTNNQIKLCQLIKEAINDGMYKIDLFIEKEISLIKYKYIKQVIERSSKLEG</sequence>
<organism evidence="1 2">
    <name type="scientific">Legionella norrlandica</name>
    <dbReference type="NCBI Taxonomy" id="1498499"/>
    <lineage>
        <taxon>Bacteria</taxon>
        <taxon>Pseudomonadati</taxon>
        <taxon>Pseudomonadota</taxon>
        <taxon>Gammaproteobacteria</taxon>
        <taxon>Legionellales</taxon>
        <taxon>Legionellaceae</taxon>
        <taxon>Legionella</taxon>
    </lineage>
</organism>
<evidence type="ECO:0000313" key="2">
    <source>
        <dbReference type="Proteomes" id="UP000054422"/>
    </source>
</evidence>
<name>A0A0A2SWX9_9GAMM</name>
<dbReference type="Pfam" id="PF02575">
    <property type="entry name" value="YbaB_DNA_bd"/>
    <property type="match status" value="1"/>
</dbReference>
<keyword evidence="2" id="KW-1185">Reference proteome</keyword>
<dbReference type="InterPro" id="IPR036894">
    <property type="entry name" value="YbaB-like_sf"/>
</dbReference>
<evidence type="ECO:0008006" key="3">
    <source>
        <dbReference type="Google" id="ProtNLM"/>
    </source>
</evidence>